<sequence>MTVSNLDIDSRGLTTFPWPWSRPISRRCWRRASSACPLCWTMCKFAIGPFSAAHFSLRNSEMRNNVVGIL</sequence>
<evidence type="ECO:0000313" key="3">
    <source>
        <dbReference type="Proteomes" id="UP000006727"/>
    </source>
</evidence>
<organism evidence="1">
    <name type="scientific">Physcomitrium patens</name>
    <name type="common">Spreading-leaved earth moss</name>
    <name type="synonym">Physcomitrella patens</name>
    <dbReference type="NCBI Taxonomy" id="3218"/>
    <lineage>
        <taxon>Eukaryota</taxon>
        <taxon>Viridiplantae</taxon>
        <taxon>Streptophyta</taxon>
        <taxon>Embryophyta</taxon>
        <taxon>Bryophyta</taxon>
        <taxon>Bryophytina</taxon>
        <taxon>Bryopsida</taxon>
        <taxon>Funariidae</taxon>
        <taxon>Funariales</taxon>
        <taxon>Funariaceae</taxon>
        <taxon>Physcomitrium</taxon>
    </lineage>
</organism>
<reference evidence="2" key="3">
    <citation type="submission" date="2020-12" db="UniProtKB">
        <authorList>
            <consortium name="EnsemblPlants"/>
        </authorList>
    </citation>
    <scope>IDENTIFICATION</scope>
</reference>
<accession>A0A2K1K7R3</accession>
<dbReference type="EnsemblPlants" id="Pp3c8_17550V3.2">
    <property type="protein sequence ID" value="PAC:32965796.CDS.1"/>
    <property type="gene ID" value="Pp3c8_17550"/>
</dbReference>
<gene>
    <name evidence="1" type="ORF">PHYPA_011708</name>
</gene>
<evidence type="ECO:0000313" key="1">
    <source>
        <dbReference type="EMBL" id="PNR49812.1"/>
    </source>
</evidence>
<name>A0A2K1K7R3_PHYPA</name>
<evidence type="ECO:0000313" key="2">
    <source>
        <dbReference type="EnsemblPlants" id="PAC:32965795.CDS.1"/>
    </source>
</evidence>
<proteinExistence type="predicted"/>
<reference evidence="1 3" key="2">
    <citation type="journal article" date="2018" name="Plant J.">
        <title>The Physcomitrella patens chromosome-scale assembly reveals moss genome structure and evolution.</title>
        <authorList>
            <person name="Lang D."/>
            <person name="Ullrich K.K."/>
            <person name="Murat F."/>
            <person name="Fuchs J."/>
            <person name="Jenkins J."/>
            <person name="Haas F.B."/>
            <person name="Piednoel M."/>
            <person name="Gundlach H."/>
            <person name="Van Bel M."/>
            <person name="Meyberg R."/>
            <person name="Vives C."/>
            <person name="Morata J."/>
            <person name="Symeonidi A."/>
            <person name="Hiss M."/>
            <person name="Muchero W."/>
            <person name="Kamisugi Y."/>
            <person name="Saleh O."/>
            <person name="Blanc G."/>
            <person name="Decker E.L."/>
            <person name="van Gessel N."/>
            <person name="Grimwood J."/>
            <person name="Hayes R.D."/>
            <person name="Graham S.W."/>
            <person name="Gunter L.E."/>
            <person name="McDaniel S.F."/>
            <person name="Hoernstein S.N.W."/>
            <person name="Larsson A."/>
            <person name="Li F.W."/>
            <person name="Perroud P.F."/>
            <person name="Phillips J."/>
            <person name="Ranjan P."/>
            <person name="Rokshar D.S."/>
            <person name="Rothfels C.J."/>
            <person name="Schneider L."/>
            <person name="Shu S."/>
            <person name="Stevenson D.W."/>
            <person name="Thummler F."/>
            <person name="Tillich M."/>
            <person name="Villarreal Aguilar J.C."/>
            <person name="Widiez T."/>
            <person name="Wong G.K."/>
            <person name="Wymore A."/>
            <person name="Zhang Y."/>
            <person name="Zimmer A.D."/>
            <person name="Quatrano R.S."/>
            <person name="Mayer K.F.X."/>
            <person name="Goodstein D."/>
            <person name="Casacuberta J.M."/>
            <person name="Vandepoele K."/>
            <person name="Reski R."/>
            <person name="Cuming A.C."/>
            <person name="Tuskan G.A."/>
            <person name="Maumus F."/>
            <person name="Salse J."/>
            <person name="Schmutz J."/>
            <person name="Rensing S.A."/>
        </authorList>
    </citation>
    <scope>NUCLEOTIDE SEQUENCE [LARGE SCALE GENOMIC DNA]</scope>
    <source>
        <strain evidence="2 3">cv. Gransden 2004</strain>
    </source>
</reference>
<keyword evidence="3" id="KW-1185">Reference proteome</keyword>
<dbReference type="Gramene" id="Pp3c8_17550V3.1">
    <property type="protein sequence ID" value="PAC:32965795.CDS.1"/>
    <property type="gene ID" value="Pp3c8_17550"/>
</dbReference>
<protein>
    <submittedName>
        <fullName evidence="1 2">Uncharacterized protein</fullName>
    </submittedName>
</protein>
<dbReference type="AlphaFoldDB" id="A0A2K1K7R3"/>
<dbReference type="EMBL" id="ABEU02000008">
    <property type="protein sequence ID" value="PNR49812.1"/>
    <property type="molecule type" value="Genomic_DNA"/>
</dbReference>
<dbReference type="Proteomes" id="UP000006727">
    <property type="component" value="Chromosome 8"/>
</dbReference>
<reference evidence="1 3" key="1">
    <citation type="journal article" date="2008" name="Science">
        <title>The Physcomitrella genome reveals evolutionary insights into the conquest of land by plants.</title>
        <authorList>
            <person name="Rensing S."/>
            <person name="Lang D."/>
            <person name="Zimmer A."/>
            <person name="Terry A."/>
            <person name="Salamov A."/>
            <person name="Shapiro H."/>
            <person name="Nishiyama T."/>
            <person name="Perroud P.-F."/>
            <person name="Lindquist E."/>
            <person name="Kamisugi Y."/>
            <person name="Tanahashi T."/>
            <person name="Sakakibara K."/>
            <person name="Fujita T."/>
            <person name="Oishi K."/>
            <person name="Shin-I T."/>
            <person name="Kuroki Y."/>
            <person name="Toyoda A."/>
            <person name="Suzuki Y."/>
            <person name="Hashimoto A."/>
            <person name="Yamaguchi K."/>
            <person name="Sugano A."/>
            <person name="Kohara Y."/>
            <person name="Fujiyama A."/>
            <person name="Anterola A."/>
            <person name="Aoki S."/>
            <person name="Ashton N."/>
            <person name="Barbazuk W.B."/>
            <person name="Barker E."/>
            <person name="Bennetzen J."/>
            <person name="Bezanilla M."/>
            <person name="Blankenship R."/>
            <person name="Cho S.H."/>
            <person name="Dutcher S."/>
            <person name="Estelle M."/>
            <person name="Fawcett J.A."/>
            <person name="Gundlach H."/>
            <person name="Hanada K."/>
            <person name="Heyl A."/>
            <person name="Hicks K.A."/>
            <person name="Hugh J."/>
            <person name="Lohr M."/>
            <person name="Mayer K."/>
            <person name="Melkozernov A."/>
            <person name="Murata T."/>
            <person name="Nelson D."/>
            <person name="Pils B."/>
            <person name="Prigge M."/>
            <person name="Reiss B."/>
            <person name="Renner T."/>
            <person name="Rombauts S."/>
            <person name="Rushton P."/>
            <person name="Sanderfoot A."/>
            <person name="Schween G."/>
            <person name="Shiu S.-H."/>
            <person name="Stueber K."/>
            <person name="Theodoulou F.L."/>
            <person name="Tu H."/>
            <person name="Van de Peer Y."/>
            <person name="Verrier P.J."/>
            <person name="Waters E."/>
            <person name="Wood A."/>
            <person name="Yang L."/>
            <person name="Cove D."/>
            <person name="Cuming A."/>
            <person name="Hasebe M."/>
            <person name="Lucas S."/>
            <person name="Mishler D.B."/>
            <person name="Reski R."/>
            <person name="Grigoriev I."/>
            <person name="Quatrano R.S."/>
            <person name="Boore J.L."/>
        </authorList>
    </citation>
    <scope>NUCLEOTIDE SEQUENCE [LARGE SCALE GENOMIC DNA]</scope>
    <source>
        <strain evidence="2 3">cv. Gransden 2004</strain>
    </source>
</reference>
<dbReference type="EnsemblPlants" id="Pp3c8_17550V3.1">
    <property type="protein sequence ID" value="PAC:32965795.CDS.1"/>
    <property type="gene ID" value="Pp3c8_17550"/>
</dbReference>
<dbReference type="Gramene" id="Pp3c8_17550V3.2">
    <property type="protein sequence ID" value="PAC:32965796.CDS.1"/>
    <property type="gene ID" value="Pp3c8_17550"/>
</dbReference>
<dbReference type="InParanoid" id="A0A2K1K7R3"/>